<protein>
    <submittedName>
        <fullName evidence="4">Transmembrane protein</fullName>
    </submittedName>
</protein>
<sequence length="229" mass="25486">MFASPNFACYIAIFPFLFTIVAGAIPQDELCTGCQSHCTLDFDKTLDCWNGTLHFYERVLLGNMRNYVAVQTNIARWRAANEVGFSGSSSDYWSDAASTSVEHMKHIDPLNIEDEIGVIHNSDMRHTVNALMEGAASAFASLQSSESDPSTIICPFGCEHPWNPYYWMFLVSALCNLVLGGITMALVWCLDKRDTAQARLETAECELMKGPPISNKHRPSMVIPPYETT</sequence>
<evidence type="ECO:0000256" key="2">
    <source>
        <dbReference type="SAM" id="SignalP"/>
    </source>
</evidence>
<keyword evidence="1" id="KW-1133">Transmembrane helix</keyword>
<keyword evidence="3" id="KW-1185">Reference proteome</keyword>
<feature type="signal peptide" evidence="2">
    <location>
        <begin position="1"/>
        <end position="23"/>
    </location>
</feature>
<reference evidence="4" key="2">
    <citation type="submission" date="2020-10" db="UniProtKB">
        <authorList>
            <consortium name="WormBaseParasite"/>
        </authorList>
    </citation>
    <scope>IDENTIFICATION</scope>
</reference>
<dbReference type="Proteomes" id="UP000492821">
    <property type="component" value="Unassembled WGS sequence"/>
</dbReference>
<evidence type="ECO:0000256" key="1">
    <source>
        <dbReference type="SAM" id="Phobius"/>
    </source>
</evidence>
<keyword evidence="1" id="KW-0812">Transmembrane</keyword>
<dbReference type="WBParaSite" id="Pan_g540.t1">
    <property type="protein sequence ID" value="Pan_g540.t1"/>
    <property type="gene ID" value="Pan_g540"/>
</dbReference>
<accession>A0A7E4W0G6</accession>
<dbReference type="AlphaFoldDB" id="A0A7E4W0G6"/>
<feature type="transmembrane region" description="Helical" evidence="1">
    <location>
        <begin position="165"/>
        <end position="190"/>
    </location>
</feature>
<feature type="chain" id="PRO_5028947877" evidence="2">
    <location>
        <begin position="24"/>
        <end position="229"/>
    </location>
</feature>
<name>A0A7E4W0G6_PANRE</name>
<keyword evidence="2" id="KW-0732">Signal</keyword>
<organism evidence="3 4">
    <name type="scientific">Panagrellus redivivus</name>
    <name type="common">Microworm</name>
    <dbReference type="NCBI Taxonomy" id="6233"/>
    <lineage>
        <taxon>Eukaryota</taxon>
        <taxon>Metazoa</taxon>
        <taxon>Ecdysozoa</taxon>
        <taxon>Nematoda</taxon>
        <taxon>Chromadorea</taxon>
        <taxon>Rhabditida</taxon>
        <taxon>Tylenchina</taxon>
        <taxon>Panagrolaimomorpha</taxon>
        <taxon>Panagrolaimoidea</taxon>
        <taxon>Panagrolaimidae</taxon>
        <taxon>Panagrellus</taxon>
    </lineage>
</organism>
<evidence type="ECO:0000313" key="3">
    <source>
        <dbReference type="Proteomes" id="UP000492821"/>
    </source>
</evidence>
<keyword evidence="1" id="KW-0472">Membrane</keyword>
<reference evidence="3" key="1">
    <citation type="journal article" date="2013" name="Genetics">
        <title>The draft genome and transcriptome of Panagrellus redivivus are shaped by the harsh demands of a free-living lifestyle.</title>
        <authorList>
            <person name="Srinivasan J."/>
            <person name="Dillman A.R."/>
            <person name="Macchietto M.G."/>
            <person name="Heikkinen L."/>
            <person name="Lakso M."/>
            <person name="Fracchia K.M."/>
            <person name="Antoshechkin I."/>
            <person name="Mortazavi A."/>
            <person name="Wong G."/>
            <person name="Sternberg P.W."/>
        </authorList>
    </citation>
    <scope>NUCLEOTIDE SEQUENCE [LARGE SCALE GENOMIC DNA]</scope>
    <source>
        <strain evidence="3">MT8872</strain>
    </source>
</reference>
<proteinExistence type="predicted"/>
<evidence type="ECO:0000313" key="4">
    <source>
        <dbReference type="WBParaSite" id="Pan_g540.t1"/>
    </source>
</evidence>